<dbReference type="AlphaFoldDB" id="A0A1M3KXE1"/>
<dbReference type="STRING" id="1895771.BGO89_11255"/>
<evidence type="ECO:0000256" key="1">
    <source>
        <dbReference type="ARBA" id="ARBA00007274"/>
    </source>
</evidence>
<dbReference type="Gene3D" id="2.160.10.10">
    <property type="entry name" value="Hexapeptide repeat proteins"/>
    <property type="match status" value="1"/>
</dbReference>
<dbReference type="InterPro" id="IPR050179">
    <property type="entry name" value="Trans_hexapeptide_repeat"/>
</dbReference>
<comment type="similarity">
    <text evidence="1">Belongs to the transferase hexapeptide repeat family.</text>
</comment>
<accession>A0A1M3KXE1</accession>
<dbReference type="GO" id="GO:0016740">
    <property type="term" value="F:transferase activity"/>
    <property type="evidence" value="ECO:0007669"/>
    <property type="project" value="UniProtKB-KW"/>
</dbReference>
<dbReference type="SUPFAM" id="SSF51161">
    <property type="entry name" value="Trimeric LpxA-like enzymes"/>
    <property type="match status" value="1"/>
</dbReference>
<dbReference type="Pfam" id="PF14805">
    <property type="entry name" value="THDPS_N_2"/>
    <property type="match status" value="1"/>
</dbReference>
<sequence length="282" mass="30314">MIMNDLESRVEALAALPAHEIQYDRGTTETLQHFVQGLNDGTIRSASPQDDGSWQVNQWVKRGILVLFRKGRLIDVSTDENFQFFDKDSLPTRMLTLADNVRVVPGGSTIRNGAFLGHGVICMPPMYINIGAYVDEGTMVDSHALVGTCAQIGKRVHLSAASQIGGVLEPAGARPVIVEDDVMIGGNCGVYEGVLIRSRAVLGSGVILNASTPVYDLVNQTILRSTAEQPLEIPRGAVVVAGSRAVTSDFGRAHGLSISTPMIVKYRDEKTDAKTALEAALR</sequence>
<dbReference type="EMBL" id="MKVH01000024">
    <property type="protein sequence ID" value="OJX57078.1"/>
    <property type="molecule type" value="Genomic_DNA"/>
</dbReference>
<feature type="domain" description="Tetrahydrodipicolinate-N-succinyltransferase chain A" evidence="2">
    <location>
        <begin position="25"/>
        <end position="69"/>
    </location>
</feature>
<comment type="caution">
    <text evidence="3">The sequence shown here is derived from an EMBL/GenBank/DDBJ whole genome shotgun (WGS) entry which is preliminary data.</text>
</comment>
<organism evidence="3 4">
    <name type="scientific">Candidatus Kapaibacterium thiocyanatum</name>
    <dbReference type="NCBI Taxonomy" id="1895771"/>
    <lineage>
        <taxon>Bacteria</taxon>
        <taxon>Pseudomonadati</taxon>
        <taxon>Candidatus Kapaibacteriota</taxon>
        <taxon>Candidatus Kapaibacteriia</taxon>
        <taxon>Candidatus Kapaibacteriales</taxon>
        <taxon>Candidatus Kapaibacteriaceae</taxon>
        <taxon>Candidatus Kapaibacterium</taxon>
    </lineage>
</organism>
<gene>
    <name evidence="3" type="ORF">BGO89_11255</name>
</gene>
<evidence type="ECO:0000259" key="2">
    <source>
        <dbReference type="Pfam" id="PF14805"/>
    </source>
</evidence>
<protein>
    <submittedName>
        <fullName evidence="3">2,3,4,5-tetrahydropyridine-2,6-dicarboxylate N-succinyltransferase</fullName>
    </submittedName>
</protein>
<dbReference type="Proteomes" id="UP000184233">
    <property type="component" value="Unassembled WGS sequence"/>
</dbReference>
<dbReference type="PANTHER" id="PTHR43300:SF10">
    <property type="entry name" value="2,3,4,5-TETRAHYDROPYRIDINE-2,6-DICARBOXYLATE N-ACETYLTRANSFERASE"/>
    <property type="match status" value="1"/>
</dbReference>
<evidence type="ECO:0000313" key="4">
    <source>
        <dbReference type="Proteomes" id="UP000184233"/>
    </source>
</evidence>
<dbReference type="Gene3D" id="1.10.166.10">
    <property type="entry name" value="Tetrahydrodipicolinate-N-succinyltransferase, N-terminal domain"/>
    <property type="match status" value="1"/>
</dbReference>
<dbReference type="Pfam" id="PF14602">
    <property type="entry name" value="Hexapep_2"/>
    <property type="match status" value="1"/>
</dbReference>
<name>A0A1M3KXE1_9BACT</name>
<dbReference type="InterPro" id="IPR023180">
    <property type="entry name" value="THP_succinylTrfase_dom1"/>
</dbReference>
<dbReference type="NCBIfam" id="NF008808">
    <property type="entry name" value="PRK11830.1"/>
    <property type="match status" value="1"/>
</dbReference>
<dbReference type="InterPro" id="IPR001451">
    <property type="entry name" value="Hexapep"/>
</dbReference>
<evidence type="ECO:0000313" key="3">
    <source>
        <dbReference type="EMBL" id="OJX57078.1"/>
    </source>
</evidence>
<dbReference type="InterPro" id="IPR011004">
    <property type="entry name" value="Trimer_LpxA-like_sf"/>
</dbReference>
<dbReference type="CDD" id="cd03350">
    <property type="entry name" value="LbH_THP_succinylT"/>
    <property type="match status" value="1"/>
</dbReference>
<reference evidence="3 4" key="1">
    <citation type="submission" date="2016-09" db="EMBL/GenBank/DDBJ databases">
        <title>Genome-resolved meta-omics ties microbial dynamics to process performance in biotechnology for thiocyanate degradation.</title>
        <authorList>
            <person name="Kantor R.S."/>
            <person name="Huddy R.J."/>
            <person name="Iyer R."/>
            <person name="Thomas B.C."/>
            <person name="Brown C.T."/>
            <person name="Anantharaman K."/>
            <person name="Tringe S."/>
            <person name="Hettich R.L."/>
            <person name="Harrison S.T."/>
            <person name="Banfield J.F."/>
        </authorList>
    </citation>
    <scope>NUCLEOTIDE SEQUENCE [LARGE SCALE GENOMIC DNA]</scope>
    <source>
        <strain evidence="3">59-99</strain>
    </source>
</reference>
<dbReference type="InterPro" id="IPR037133">
    <property type="entry name" value="THP_succinylTrfase_N_sf"/>
</dbReference>
<keyword evidence="3" id="KW-0808">Transferase</keyword>
<dbReference type="PANTHER" id="PTHR43300">
    <property type="entry name" value="ACETYLTRANSFERASE"/>
    <property type="match status" value="1"/>
</dbReference>
<proteinExistence type="inferred from homology"/>